<keyword evidence="2" id="KW-1185">Reference proteome</keyword>
<evidence type="ECO:0000313" key="1">
    <source>
        <dbReference type="EMBL" id="SHJ11828.1"/>
    </source>
</evidence>
<dbReference type="RefSeq" id="WP_073168490.1">
    <property type="nucleotide sequence ID" value="NZ_FQZE01000011.1"/>
</dbReference>
<protein>
    <submittedName>
        <fullName evidence="1">Uncharacterized protein</fullName>
    </submittedName>
</protein>
<organism evidence="1 2">
    <name type="scientific">Tangfeifania diversioriginum</name>
    <dbReference type="NCBI Taxonomy" id="1168035"/>
    <lineage>
        <taxon>Bacteria</taxon>
        <taxon>Pseudomonadati</taxon>
        <taxon>Bacteroidota</taxon>
        <taxon>Bacteroidia</taxon>
        <taxon>Marinilabiliales</taxon>
        <taxon>Prolixibacteraceae</taxon>
        <taxon>Tangfeifania</taxon>
    </lineage>
</organism>
<name>A0A1M6GPJ5_9BACT</name>
<dbReference type="AlphaFoldDB" id="A0A1M6GPJ5"/>
<accession>A0A1M6GPJ5</accession>
<dbReference type="OrthoDB" id="1550387at2"/>
<reference evidence="1 2" key="1">
    <citation type="submission" date="2016-11" db="EMBL/GenBank/DDBJ databases">
        <authorList>
            <person name="Jaros S."/>
            <person name="Januszkiewicz K."/>
            <person name="Wedrychowicz H."/>
        </authorList>
    </citation>
    <scope>NUCLEOTIDE SEQUENCE [LARGE SCALE GENOMIC DNA]</scope>
    <source>
        <strain evidence="1 2">DSM 27063</strain>
    </source>
</reference>
<dbReference type="EMBL" id="FQZE01000011">
    <property type="protein sequence ID" value="SHJ11828.1"/>
    <property type="molecule type" value="Genomic_DNA"/>
</dbReference>
<gene>
    <name evidence="1" type="ORF">SAMN05444280_11167</name>
</gene>
<evidence type="ECO:0000313" key="2">
    <source>
        <dbReference type="Proteomes" id="UP000184050"/>
    </source>
</evidence>
<sequence length="365" mass="41587">MNKIILFSIFLLCFEFGLYAQWNPETKDWTKNPLPQIGDWGFNHPDCPKGLYIHGVTAQEGESVNNPVIYDNDIVDDVLEDEWAFVMAALGNMNFQGYICTPVLTDGWGFYHPEWKQEFYDMRERALSSGIRQNLIPKVTIGTEAHTEKEAEGKLSEGAELYVKIINEQYSKNPAKPVIVNIGGQAATLASAWIIDNSISEKCIVYYTAISGYNGHYKWASELIAQHFRVINFGPELAWWHDTDCQNEWNVLPRPNDCGDKERNERNSGEWALLPDNELMNYFVHQLRYMPWYDATNKDDAHNFGNTSDGYFDGTFIHAWAPGLFTGAELYDTRKGKVLSINSFDPDVAKNATFPVLINPDAFAH</sequence>
<proteinExistence type="predicted"/>
<dbReference type="Proteomes" id="UP000184050">
    <property type="component" value="Unassembled WGS sequence"/>
</dbReference>